<name>A0A150GCZ2_GONPE</name>
<keyword evidence="3" id="KW-1185">Reference proteome</keyword>
<feature type="compositionally biased region" description="Gly residues" evidence="1">
    <location>
        <begin position="728"/>
        <end position="742"/>
    </location>
</feature>
<comment type="caution">
    <text evidence="2">The sequence shown here is derived from an EMBL/GenBank/DDBJ whole genome shotgun (WGS) entry which is preliminary data.</text>
</comment>
<organism evidence="2 3">
    <name type="scientific">Gonium pectorale</name>
    <name type="common">Green alga</name>
    <dbReference type="NCBI Taxonomy" id="33097"/>
    <lineage>
        <taxon>Eukaryota</taxon>
        <taxon>Viridiplantae</taxon>
        <taxon>Chlorophyta</taxon>
        <taxon>core chlorophytes</taxon>
        <taxon>Chlorophyceae</taxon>
        <taxon>CS clade</taxon>
        <taxon>Chlamydomonadales</taxon>
        <taxon>Volvocaceae</taxon>
        <taxon>Gonium</taxon>
    </lineage>
</organism>
<feature type="compositionally biased region" description="Polar residues" evidence="1">
    <location>
        <begin position="13"/>
        <end position="24"/>
    </location>
</feature>
<evidence type="ECO:0000256" key="1">
    <source>
        <dbReference type="SAM" id="MobiDB-lite"/>
    </source>
</evidence>
<feature type="region of interest" description="Disordered" evidence="1">
    <location>
        <begin position="785"/>
        <end position="833"/>
    </location>
</feature>
<feature type="region of interest" description="Disordered" evidence="1">
    <location>
        <begin position="419"/>
        <end position="458"/>
    </location>
</feature>
<reference evidence="3" key="1">
    <citation type="journal article" date="2016" name="Nat. Commun.">
        <title>The Gonium pectorale genome demonstrates co-option of cell cycle regulation during the evolution of multicellularity.</title>
        <authorList>
            <person name="Hanschen E.R."/>
            <person name="Marriage T.N."/>
            <person name="Ferris P.J."/>
            <person name="Hamaji T."/>
            <person name="Toyoda A."/>
            <person name="Fujiyama A."/>
            <person name="Neme R."/>
            <person name="Noguchi H."/>
            <person name="Minakuchi Y."/>
            <person name="Suzuki M."/>
            <person name="Kawai-Toyooka H."/>
            <person name="Smith D.R."/>
            <person name="Sparks H."/>
            <person name="Anderson J."/>
            <person name="Bakaric R."/>
            <person name="Luria V."/>
            <person name="Karger A."/>
            <person name="Kirschner M.W."/>
            <person name="Durand P.M."/>
            <person name="Michod R.E."/>
            <person name="Nozaki H."/>
            <person name="Olson B.J."/>
        </authorList>
    </citation>
    <scope>NUCLEOTIDE SEQUENCE [LARGE SCALE GENOMIC DNA]</scope>
    <source>
        <strain evidence="3">NIES-2863</strain>
    </source>
</reference>
<feature type="compositionally biased region" description="Gly residues" evidence="1">
    <location>
        <begin position="577"/>
        <end position="586"/>
    </location>
</feature>
<dbReference type="AlphaFoldDB" id="A0A150GCZ2"/>
<feature type="compositionally biased region" description="Gly residues" evidence="1">
    <location>
        <begin position="269"/>
        <end position="294"/>
    </location>
</feature>
<feature type="region of interest" description="Disordered" evidence="1">
    <location>
        <begin position="712"/>
        <end position="753"/>
    </location>
</feature>
<feature type="compositionally biased region" description="Gly residues" evidence="1">
    <location>
        <begin position="303"/>
        <end position="317"/>
    </location>
</feature>
<protein>
    <submittedName>
        <fullName evidence="2">Uncharacterized protein</fullName>
    </submittedName>
</protein>
<feature type="compositionally biased region" description="Low complexity" evidence="1">
    <location>
        <begin position="68"/>
        <end position="79"/>
    </location>
</feature>
<feature type="compositionally biased region" description="Gly residues" evidence="1">
    <location>
        <begin position="893"/>
        <end position="908"/>
    </location>
</feature>
<feature type="region of interest" description="Disordered" evidence="1">
    <location>
        <begin position="542"/>
        <end position="588"/>
    </location>
</feature>
<feature type="compositionally biased region" description="Gly residues" evidence="1">
    <location>
        <begin position="230"/>
        <end position="244"/>
    </location>
</feature>
<feature type="region of interest" description="Disordered" evidence="1">
    <location>
        <begin position="1"/>
        <end position="109"/>
    </location>
</feature>
<dbReference type="EMBL" id="LSYV01000038">
    <property type="protein sequence ID" value="KXZ47210.1"/>
    <property type="molecule type" value="Genomic_DNA"/>
</dbReference>
<feature type="compositionally biased region" description="Low complexity" evidence="1">
    <location>
        <begin position="801"/>
        <end position="810"/>
    </location>
</feature>
<feature type="compositionally biased region" description="Polar residues" evidence="1">
    <location>
        <begin position="40"/>
        <end position="49"/>
    </location>
</feature>
<feature type="region of interest" description="Disordered" evidence="1">
    <location>
        <begin position="884"/>
        <end position="930"/>
    </location>
</feature>
<evidence type="ECO:0000313" key="2">
    <source>
        <dbReference type="EMBL" id="KXZ47210.1"/>
    </source>
</evidence>
<accession>A0A150GCZ2</accession>
<gene>
    <name evidence="2" type="ORF">GPECTOR_37g216</name>
</gene>
<dbReference type="Proteomes" id="UP000075714">
    <property type="component" value="Unassembled WGS sequence"/>
</dbReference>
<feature type="region of interest" description="Disordered" evidence="1">
    <location>
        <begin position="220"/>
        <end position="327"/>
    </location>
</feature>
<feature type="compositionally biased region" description="Gly residues" evidence="1">
    <location>
        <begin position="811"/>
        <end position="832"/>
    </location>
</feature>
<feature type="region of interest" description="Disordered" evidence="1">
    <location>
        <begin position="603"/>
        <end position="659"/>
    </location>
</feature>
<feature type="compositionally biased region" description="Gly residues" evidence="1">
    <location>
        <begin position="80"/>
        <end position="108"/>
    </location>
</feature>
<proteinExistence type="predicted"/>
<feature type="compositionally biased region" description="Low complexity" evidence="1">
    <location>
        <begin position="632"/>
        <end position="648"/>
    </location>
</feature>
<feature type="compositionally biased region" description="Gly residues" evidence="1">
    <location>
        <begin position="603"/>
        <end position="631"/>
    </location>
</feature>
<evidence type="ECO:0000313" key="3">
    <source>
        <dbReference type="Proteomes" id="UP000075714"/>
    </source>
</evidence>
<sequence>MRPAQHSILKRNPSASSELCSTPPLSEECAGVRPDMARSSEPTLQNSRLRTPPHGPAGRLGPGGATRHAGPGHFASPPAGAGGGGPGGGGGAGAGASNGGAGDAGAGFGEEAPVTKKWYHGLQGVSPGRAGAWSWSGNEAATAGPPTRTAASAATVTGATGGGGGGTAAGTSFTFRGDGGSAGGAAMDGVVAAVAAPGLLPGSASHASQELPRLPAAALDRGAVGPSSSSGGGGVAASGGGGTQSRGQSRIWGRPLHPLATASGPNSAGPGGGGGGGGVSGGGGGGPGAGGAGPGAFPWPAVGGQGDAAAGGGGGGATAEDESVQPPRRGRLASVDAAAYAAVLPDHMGDLPDDDIVCTGGGDDDTDPSGAITLGGFLSAGFLASPLPPTGITARASGGGAVITVDVDIGVAGVAGATEAAPASTPDGAATTAPVAPTTPAATPVPPARAGSGVPPASVAPAAAAAAGAAAVTSPDAAAAAAAAAAHGGTTAAAAVAAHGKSGGGTETGMSQRGTANGFFWPDLAALRAKAAIVKLTDLHYHQSGDGPDSPPFSPPDTAESGPRRRAQPKRSASVGDAGGGSGGWGDRWRSAMRALKGMMAGGSSGGGGGGGGGGDALDTGGGADGGGASGGPSASTSADGTAGAAAAAPPPRRGRRPHDSVILYRKGYAAKAAAAAAAGAAGLVEGSGQLARRARDSVMMYSFKKTLDIGPLPTDNRQPVAPDLSVRGGGVSRAGSDGGNGRSAAVGSSAESLVDRSRDSMLIYRKRRGMDGERPLGLLQYLATQGSHGKSGGGGHRSVKGSTATSRSGSAGGVGGGVGGSGHASGSGGDKGVSSWVGLETLAAVPPPAFRNRRDAHESRTAEALATGVTALRASVAVIGLEQRERLSGESSDGGGRRGGGGGGGSEGPVLADVLEAPGVDEAAAPVGS</sequence>